<keyword evidence="1" id="KW-0812">Transmembrane</keyword>
<keyword evidence="1" id="KW-0472">Membrane</keyword>
<evidence type="ECO:0000313" key="4">
    <source>
        <dbReference type="Proteomes" id="UP000054560"/>
    </source>
</evidence>
<dbReference type="GO" id="GO:0016757">
    <property type="term" value="F:glycosyltransferase activity"/>
    <property type="evidence" value="ECO:0007669"/>
    <property type="project" value="InterPro"/>
</dbReference>
<accession>A0A0L0G8K2</accession>
<proteinExistence type="predicted"/>
<dbReference type="OrthoDB" id="2150721at2759"/>
<dbReference type="Proteomes" id="UP000054560">
    <property type="component" value="Unassembled WGS sequence"/>
</dbReference>
<sequence>MTMTLRHQVLGWKKWINVILAILLTIVGVHWYTKAQTCPNNISMDISADVIVDTDTNSIKTDADHLQKAEAALTNLFTTWDSFLTTLREEETSDRVDGSAIYASVNSKRFLTMLQSDLSVLKRDSYLVTSIADEAAVNLYLRKFESTVEKLSQFPMGEKQMGIDMRLTDGSITLNSGMALNVYSDICVDGNKTVFIAQDETEFDMLTRCCDKATPIHHRIKSCRASVVSLCVANADKAIATEIRTQEWVDTKGIRVLDGLSYWLYSPSKQEHVGHLVNRLTQTFSMLMDNTVPNPDWIVSSRLVSPESAHTKFLAEAVLGDLIERTLWRKDIERALPESIVCMKTALEIDTSQYERTFFTKEQGEKWREYALDHFPLNKTIYTRACPTPKAVVLQRLEGSGLRQILNFDVIERVFKRNGIATYTNVTVSGADDTKGHISVFSDFSLMIASHSSQLKNLIFSPRNSIVMEVRGTPEGYMDPSPFEEGMSELDIIFELNQEHNPDLSSCPENLNCKVSKKYKTDFWLDEAQFEKGLKSALKRQQARCGDIWK</sequence>
<dbReference type="Pfam" id="PF04577">
    <property type="entry name" value="Glyco_transf_61"/>
    <property type="match status" value="1"/>
</dbReference>
<evidence type="ECO:0000313" key="3">
    <source>
        <dbReference type="EMBL" id="KNC85367.1"/>
    </source>
</evidence>
<name>A0A0L0G8K2_9EUKA</name>
<keyword evidence="4" id="KW-1185">Reference proteome</keyword>
<gene>
    <name evidence="3" type="ORF">SARC_02457</name>
</gene>
<dbReference type="InterPro" id="IPR049625">
    <property type="entry name" value="Glyco_transf_61_cat"/>
</dbReference>
<organism evidence="3 4">
    <name type="scientific">Sphaeroforma arctica JP610</name>
    <dbReference type="NCBI Taxonomy" id="667725"/>
    <lineage>
        <taxon>Eukaryota</taxon>
        <taxon>Ichthyosporea</taxon>
        <taxon>Ichthyophonida</taxon>
        <taxon>Sphaeroforma</taxon>
    </lineage>
</organism>
<feature type="transmembrane region" description="Helical" evidence="1">
    <location>
        <begin position="12"/>
        <end position="32"/>
    </location>
</feature>
<keyword evidence="1" id="KW-1133">Transmembrane helix</keyword>
<feature type="domain" description="Glycosyltransferase 61 catalytic" evidence="2">
    <location>
        <begin position="355"/>
        <end position="467"/>
    </location>
</feature>
<protein>
    <recommendedName>
        <fullName evidence="2">Glycosyltransferase 61 catalytic domain-containing protein</fullName>
    </recommendedName>
</protein>
<dbReference type="EMBL" id="KQ241706">
    <property type="protein sequence ID" value="KNC85367.1"/>
    <property type="molecule type" value="Genomic_DNA"/>
</dbReference>
<dbReference type="GeneID" id="25902961"/>
<evidence type="ECO:0000259" key="2">
    <source>
        <dbReference type="Pfam" id="PF04577"/>
    </source>
</evidence>
<dbReference type="RefSeq" id="XP_014159269.1">
    <property type="nucleotide sequence ID" value="XM_014303794.1"/>
</dbReference>
<reference evidence="3 4" key="1">
    <citation type="submission" date="2011-02" db="EMBL/GenBank/DDBJ databases">
        <title>The Genome Sequence of Sphaeroforma arctica JP610.</title>
        <authorList>
            <consortium name="The Broad Institute Genome Sequencing Platform"/>
            <person name="Russ C."/>
            <person name="Cuomo C."/>
            <person name="Young S.K."/>
            <person name="Zeng Q."/>
            <person name="Gargeya S."/>
            <person name="Alvarado L."/>
            <person name="Berlin A."/>
            <person name="Chapman S.B."/>
            <person name="Chen Z."/>
            <person name="Freedman E."/>
            <person name="Gellesch M."/>
            <person name="Goldberg J."/>
            <person name="Griggs A."/>
            <person name="Gujja S."/>
            <person name="Heilman E."/>
            <person name="Heiman D."/>
            <person name="Howarth C."/>
            <person name="Mehta T."/>
            <person name="Neiman D."/>
            <person name="Pearson M."/>
            <person name="Roberts A."/>
            <person name="Saif S."/>
            <person name="Shea T."/>
            <person name="Shenoy N."/>
            <person name="Sisk P."/>
            <person name="Stolte C."/>
            <person name="Sykes S."/>
            <person name="White J."/>
            <person name="Yandava C."/>
            <person name="Burger G."/>
            <person name="Gray M.W."/>
            <person name="Holland P.W.H."/>
            <person name="King N."/>
            <person name="Lang F.B.F."/>
            <person name="Roger A.J."/>
            <person name="Ruiz-Trillo I."/>
            <person name="Haas B."/>
            <person name="Nusbaum C."/>
            <person name="Birren B."/>
        </authorList>
    </citation>
    <scope>NUCLEOTIDE SEQUENCE [LARGE SCALE GENOMIC DNA]</scope>
    <source>
        <strain evidence="3 4">JP610</strain>
    </source>
</reference>
<dbReference type="AlphaFoldDB" id="A0A0L0G8K2"/>
<evidence type="ECO:0000256" key="1">
    <source>
        <dbReference type="SAM" id="Phobius"/>
    </source>
</evidence>
<dbReference type="eggNOG" id="ENOG502T0C2">
    <property type="taxonomic scope" value="Eukaryota"/>
</dbReference>